<evidence type="ECO:0000313" key="3">
    <source>
        <dbReference type="EMBL" id="KAK7744760.1"/>
    </source>
</evidence>
<dbReference type="Proteomes" id="UP001320420">
    <property type="component" value="Unassembled WGS sequence"/>
</dbReference>
<evidence type="ECO:0000313" key="4">
    <source>
        <dbReference type="Proteomes" id="UP001320420"/>
    </source>
</evidence>
<dbReference type="InterPro" id="IPR036812">
    <property type="entry name" value="NAD(P)_OxRdtase_dom_sf"/>
</dbReference>
<gene>
    <name evidence="3" type="ORF">SLS62_010062</name>
</gene>
<accession>A0AAN9UE90</accession>
<dbReference type="GO" id="GO:0005737">
    <property type="term" value="C:cytoplasm"/>
    <property type="evidence" value="ECO:0007669"/>
    <property type="project" value="TreeGrafter"/>
</dbReference>
<dbReference type="PANTHER" id="PTHR43625">
    <property type="entry name" value="AFLATOXIN B1 ALDEHYDE REDUCTASE"/>
    <property type="match status" value="1"/>
</dbReference>
<dbReference type="SUPFAM" id="SSF51430">
    <property type="entry name" value="NAD(P)-linked oxidoreductase"/>
    <property type="match status" value="1"/>
</dbReference>
<reference evidence="3 4" key="1">
    <citation type="submission" date="2024-02" db="EMBL/GenBank/DDBJ databases">
        <title>De novo assembly and annotation of 12 fungi associated with fruit tree decline syndrome in Ontario, Canada.</title>
        <authorList>
            <person name="Sulman M."/>
            <person name="Ellouze W."/>
            <person name="Ilyukhin E."/>
        </authorList>
    </citation>
    <scope>NUCLEOTIDE SEQUENCE [LARGE SCALE GENOMIC DNA]</scope>
    <source>
        <strain evidence="3 4">M11/M66-122</strain>
    </source>
</reference>
<dbReference type="InterPro" id="IPR023210">
    <property type="entry name" value="NADP_OxRdtase_dom"/>
</dbReference>
<protein>
    <recommendedName>
        <fullName evidence="2">NADP-dependent oxidoreductase domain-containing protein</fullName>
    </recommendedName>
</protein>
<comment type="caution">
    <text evidence="3">The sequence shown here is derived from an EMBL/GenBank/DDBJ whole genome shotgun (WGS) entry which is preliminary data.</text>
</comment>
<evidence type="ECO:0000259" key="2">
    <source>
        <dbReference type="Pfam" id="PF00248"/>
    </source>
</evidence>
<organism evidence="3 4">
    <name type="scientific">Diatrype stigma</name>
    <dbReference type="NCBI Taxonomy" id="117547"/>
    <lineage>
        <taxon>Eukaryota</taxon>
        <taxon>Fungi</taxon>
        <taxon>Dikarya</taxon>
        <taxon>Ascomycota</taxon>
        <taxon>Pezizomycotina</taxon>
        <taxon>Sordariomycetes</taxon>
        <taxon>Xylariomycetidae</taxon>
        <taxon>Xylariales</taxon>
        <taxon>Diatrypaceae</taxon>
        <taxon>Diatrype</taxon>
    </lineage>
</organism>
<dbReference type="EMBL" id="JAKJXP020000116">
    <property type="protein sequence ID" value="KAK7744760.1"/>
    <property type="molecule type" value="Genomic_DNA"/>
</dbReference>
<dbReference type="CDD" id="cd19077">
    <property type="entry name" value="AKR_AKR8A1-2"/>
    <property type="match status" value="1"/>
</dbReference>
<keyword evidence="4" id="KW-1185">Reference proteome</keyword>
<dbReference type="GO" id="GO:0016491">
    <property type="term" value="F:oxidoreductase activity"/>
    <property type="evidence" value="ECO:0007669"/>
    <property type="project" value="UniProtKB-KW"/>
</dbReference>
<feature type="domain" description="NADP-dependent oxidoreductase" evidence="2">
    <location>
        <begin position="12"/>
        <end position="311"/>
    </location>
</feature>
<sequence>MGYTILGKEVGPIGYGLMGLTWFSTTESTEEERIAAMKTALDLGANAWNGGEFYGTSLQDNSLTLLKKYFDKYPEDAAKVSINIKGGIHFPLTNDNAPAYVRQSVENSVALLEGRAKIDMFEMARRVSQGDYLDSLRLLDGLAKEGKIGGVALSEVNANTIRQAVQITKVAAVEVEISLWVTDALRNGVCQACAEFGIPIFAYSPLAHGILTGKIKSFEDIPEGSFGKFRPRNQAEHLATNLKLVEKVEEWAAKKGCTPAQFAINWVASLSKRPGMPVIIPIPGAVSLERVRENSRVVELTDADMDEVDAYLKTFVPIGYHLTDHLVTLTDKNTSTEI</sequence>
<dbReference type="Gene3D" id="3.20.20.100">
    <property type="entry name" value="NADP-dependent oxidoreductase domain"/>
    <property type="match status" value="1"/>
</dbReference>
<dbReference type="InterPro" id="IPR050791">
    <property type="entry name" value="Aldo-Keto_reductase"/>
</dbReference>
<keyword evidence="1" id="KW-0560">Oxidoreductase</keyword>
<dbReference type="PANTHER" id="PTHR43625:SF78">
    <property type="entry name" value="PYRIDOXAL REDUCTASE-RELATED"/>
    <property type="match status" value="1"/>
</dbReference>
<proteinExistence type="predicted"/>
<dbReference type="Pfam" id="PF00248">
    <property type="entry name" value="Aldo_ket_red"/>
    <property type="match status" value="1"/>
</dbReference>
<name>A0AAN9UE90_9PEZI</name>
<evidence type="ECO:0000256" key="1">
    <source>
        <dbReference type="ARBA" id="ARBA00023002"/>
    </source>
</evidence>
<dbReference type="AlphaFoldDB" id="A0AAN9UE90"/>